<protein>
    <recommendedName>
        <fullName evidence="1">Myb-like domain-containing protein</fullName>
    </recommendedName>
</protein>
<dbReference type="SMART" id="SM00717">
    <property type="entry name" value="SANT"/>
    <property type="match status" value="1"/>
</dbReference>
<dbReference type="Proteomes" id="UP000187209">
    <property type="component" value="Unassembled WGS sequence"/>
</dbReference>
<dbReference type="SUPFAM" id="SSF46689">
    <property type="entry name" value="Homeodomain-like"/>
    <property type="match status" value="1"/>
</dbReference>
<feature type="domain" description="Myb-like" evidence="1">
    <location>
        <begin position="30"/>
        <end position="80"/>
    </location>
</feature>
<dbReference type="InterPro" id="IPR009057">
    <property type="entry name" value="Homeodomain-like_sf"/>
</dbReference>
<name>A0A1R2BGK2_9CILI</name>
<gene>
    <name evidence="2" type="ORF">SteCoe_24843</name>
</gene>
<evidence type="ECO:0000313" key="3">
    <source>
        <dbReference type="Proteomes" id="UP000187209"/>
    </source>
</evidence>
<sequence>MNREIRLKLCSPPIIDQQGNINHAYFADIPGAHWSENDEDLLIQGIERYGVGNYDQISKHLLPNKDIIEIRLRTCMLLGAHNIDEFKGLKDSNKIADIKTKNLNAGKKTGKLKYGIYLNYNLN</sequence>
<organism evidence="2 3">
    <name type="scientific">Stentor coeruleus</name>
    <dbReference type="NCBI Taxonomy" id="5963"/>
    <lineage>
        <taxon>Eukaryota</taxon>
        <taxon>Sar</taxon>
        <taxon>Alveolata</taxon>
        <taxon>Ciliophora</taxon>
        <taxon>Postciliodesmatophora</taxon>
        <taxon>Heterotrichea</taxon>
        <taxon>Heterotrichida</taxon>
        <taxon>Stentoridae</taxon>
        <taxon>Stentor</taxon>
    </lineage>
</organism>
<dbReference type="AlphaFoldDB" id="A0A1R2BGK2"/>
<dbReference type="InterPro" id="IPR001005">
    <property type="entry name" value="SANT/Myb"/>
</dbReference>
<dbReference type="Gene3D" id="1.10.10.60">
    <property type="entry name" value="Homeodomain-like"/>
    <property type="match status" value="1"/>
</dbReference>
<evidence type="ECO:0000259" key="1">
    <source>
        <dbReference type="SMART" id="SM00717"/>
    </source>
</evidence>
<dbReference type="CDD" id="cd00167">
    <property type="entry name" value="SANT"/>
    <property type="match status" value="1"/>
</dbReference>
<evidence type="ECO:0000313" key="2">
    <source>
        <dbReference type="EMBL" id="OMJ75903.1"/>
    </source>
</evidence>
<keyword evidence="3" id="KW-1185">Reference proteome</keyword>
<comment type="caution">
    <text evidence="2">The sequence shown here is derived from an EMBL/GenBank/DDBJ whole genome shotgun (WGS) entry which is preliminary data.</text>
</comment>
<reference evidence="2 3" key="1">
    <citation type="submission" date="2016-11" db="EMBL/GenBank/DDBJ databases">
        <title>The macronuclear genome of Stentor coeruleus: a giant cell with tiny introns.</title>
        <authorList>
            <person name="Slabodnick M."/>
            <person name="Ruby J.G."/>
            <person name="Reiff S.B."/>
            <person name="Swart E.C."/>
            <person name="Gosai S."/>
            <person name="Prabakaran S."/>
            <person name="Witkowska E."/>
            <person name="Larue G.E."/>
            <person name="Fisher S."/>
            <person name="Freeman R.M."/>
            <person name="Gunawardena J."/>
            <person name="Chu W."/>
            <person name="Stover N.A."/>
            <person name="Gregory B.D."/>
            <person name="Nowacki M."/>
            <person name="Derisi J."/>
            <person name="Roy S.W."/>
            <person name="Marshall W.F."/>
            <person name="Sood P."/>
        </authorList>
    </citation>
    <scope>NUCLEOTIDE SEQUENCE [LARGE SCALE GENOMIC DNA]</scope>
    <source>
        <strain evidence="2">WM001</strain>
    </source>
</reference>
<dbReference type="OrthoDB" id="285127at2759"/>
<accession>A0A1R2BGK2</accession>
<dbReference type="Pfam" id="PF00249">
    <property type="entry name" value="Myb_DNA-binding"/>
    <property type="match status" value="1"/>
</dbReference>
<dbReference type="EMBL" id="MPUH01000662">
    <property type="protein sequence ID" value="OMJ75903.1"/>
    <property type="molecule type" value="Genomic_DNA"/>
</dbReference>
<proteinExistence type="predicted"/>